<keyword evidence="3" id="KW-1185">Reference proteome</keyword>
<gene>
    <name evidence="2" type="ORF">AAFF_G00130930</name>
</gene>
<protein>
    <submittedName>
        <fullName evidence="2">Uncharacterized protein</fullName>
    </submittedName>
</protein>
<accession>A0AAD7RQV4</accession>
<dbReference type="EMBL" id="JAINUG010000191">
    <property type="protein sequence ID" value="KAJ8388684.1"/>
    <property type="molecule type" value="Genomic_DNA"/>
</dbReference>
<evidence type="ECO:0000256" key="1">
    <source>
        <dbReference type="SAM" id="SignalP"/>
    </source>
</evidence>
<dbReference type="AlphaFoldDB" id="A0AAD7RQV4"/>
<feature type="signal peptide" evidence="1">
    <location>
        <begin position="1"/>
        <end position="23"/>
    </location>
</feature>
<keyword evidence="1" id="KW-0732">Signal</keyword>
<name>A0AAD7RQV4_9TELE</name>
<evidence type="ECO:0000313" key="2">
    <source>
        <dbReference type="EMBL" id="KAJ8388684.1"/>
    </source>
</evidence>
<reference evidence="2" key="1">
    <citation type="journal article" date="2023" name="Science">
        <title>Genome structures resolve the early diversification of teleost fishes.</title>
        <authorList>
            <person name="Parey E."/>
            <person name="Louis A."/>
            <person name="Montfort J."/>
            <person name="Bouchez O."/>
            <person name="Roques C."/>
            <person name="Iampietro C."/>
            <person name="Lluch J."/>
            <person name="Castinel A."/>
            <person name="Donnadieu C."/>
            <person name="Desvignes T."/>
            <person name="Floi Bucao C."/>
            <person name="Jouanno E."/>
            <person name="Wen M."/>
            <person name="Mejri S."/>
            <person name="Dirks R."/>
            <person name="Jansen H."/>
            <person name="Henkel C."/>
            <person name="Chen W.J."/>
            <person name="Zahm M."/>
            <person name="Cabau C."/>
            <person name="Klopp C."/>
            <person name="Thompson A.W."/>
            <person name="Robinson-Rechavi M."/>
            <person name="Braasch I."/>
            <person name="Lecointre G."/>
            <person name="Bobe J."/>
            <person name="Postlethwait J.H."/>
            <person name="Berthelot C."/>
            <person name="Roest Crollius H."/>
            <person name="Guiguen Y."/>
        </authorList>
    </citation>
    <scope>NUCLEOTIDE SEQUENCE</scope>
    <source>
        <strain evidence="2">NC1722</strain>
    </source>
</reference>
<organism evidence="2 3">
    <name type="scientific">Aldrovandia affinis</name>
    <dbReference type="NCBI Taxonomy" id="143900"/>
    <lineage>
        <taxon>Eukaryota</taxon>
        <taxon>Metazoa</taxon>
        <taxon>Chordata</taxon>
        <taxon>Craniata</taxon>
        <taxon>Vertebrata</taxon>
        <taxon>Euteleostomi</taxon>
        <taxon>Actinopterygii</taxon>
        <taxon>Neopterygii</taxon>
        <taxon>Teleostei</taxon>
        <taxon>Notacanthiformes</taxon>
        <taxon>Halosauridae</taxon>
        <taxon>Aldrovandia</taxon>
    </lineage>
</organism>
<evidence type="ECO:0000313" key="3">
    <source>
        <dbReference type="Proteomes" id="UP001221898"/>
    </source>
</evidence>
<feature type="chain" id="PRO_5042092252" evidence="1">
    <location>
        <begin position="24"/>
        <end position="144"/>
    </location>
</feature>
<comment type="caution">
    <text evidence="2">The sequence shown here is derived from an EMBL/GenBank/DDBJ whole genome shotgun (WGS) entry which is preliminary data.</text>
</comment>
<dbReference type="Proteomes" id="UP001221898">
    <property type="component" value="Unassembled WGS sequence"/>
</dbReference>
<sequence length="144" mass="15671">MVSGLFSGELLLDGLLEWICVSASCLHRVGQRIQCSPPAPSNATAEWRRIGYQEDNRWVKSTIRTCAQNSDPLLPTVTCRDDIIACFPAGSHTWASHGTGGVGDHNISAYRKSWTRSFQAVGPRFRPTLASPPESLPSIDCAVS</sequence>
<proteinExistence type="predicted"/>